<feature type="transmembrane region" description="Helical" evidence="1">
    <location>
        <begin position="92"/>
        <end position="114"/>
    </location>
</feature>
<sequence>MAHTSVFWSNFFTHNDIETTFWFMMAGMDFVTNKNLQKLKRKEMGIVKWAEEMLMWQMLSTSLMNVLIAFFDVPSFISSLFCGPYLTSVIGSFLNLFKNLLYFFVSSILNASLLQKPRQLQKD</sequence>
<keyword evidence="1" id="KW-0812">Transmembrane</keyword>
<keyword evidence="2" id="KW-1185">Reference proteome</keyword>
<dbReference type="Proteomes" id="UP000887575">
    <property type="component" value="Unassembled WGS sequence"/>
</dbReference>
<name>A0AAF3FIF5_9BILA</name>
<reference evidence="3" key="1">
    <citation type="submission" date="2024-02" db="UniProtKB">
        <authorList>
            <consortium name="WormBaseParasite"/>
        </authorList>
    </citation>
    <scope>IDENTIFICATION</scope>
</reference>
<keyword evidence="1" id="KW-1133">Transmembrane helix</keyword>
<evidence type="ECO:0000313" key="3">
    <source>
        <dbReference type="WBParaSite" id="MBELARI_LOCUS6416"/>
    </source>
</evidence>
<dbReference type="WBParaSite" id="MBELARI_LOCUS6416">
    <property type="protein sequence ID" value="MBELARI_LOCUS6416"/>
    <property type="gene ID" value="MBELARI_LOCUS6416"/>
</dbReference>
<proteinExistence type="predicted"/>
<accession>A0AAF3FIF5</accession>
<evidence type="ECO:0000313" key="2">
    <source>
        <dbReference type="Proteomes" id="UP000887575"/>
    </source>
</evidence>
<feature type="transmembrane region" description="Helical" evidence="1">
    <location>
        <begin position="63"/>
        <end position="86"/>
    </location>
</feature>
<protein>
    <submittedName>
        <fullName evidence="3">Uncharacterized protein</fullName>
    </submittedName>
</protein>
<organism evidence="2 3">
    <name type="scientific">Mesorhabditis belari</name>
    <dbReference type="NCBI Taxonomy" id="2138241"/>
    <lineage>
        <taxon>Eukaryota</taxon>
        <taxon>Metazoa</taxon>
        <taxon>Ecdysozoa</taxon>
        <taxon>Nematoda</taxon>
        <taxon>Chromadorea</taxon>
        <taxon>Rhabditida</taxon>
        <taxon>Rhabditina</taxon>
        <taxon>Rhabditomorpha</taxon>
        <taxon>Rhabditoidea</taxon>
        <taxon>Rhabditidae</taxon>
        <taxon>Mesorhabditinae</taxon>
        <taxon>Mesorhabditis</taxon>
    </lineage>
</organism>
<keyword evidence="1" id="KW-0472">Membrane</keyword>
<evidence type="ECO:0000256" key="1">
    <source>
        <dbReference type="SAM" id="Phobius"/>
    </source>
</evidence>
<dbReference type="AlphaFoldDB" id="A0AAF3FIF5"/>